<dbReference type="PROSITE" id="PS51760">
    <property type="entry name" value="GH10_2"/>
    <property type="match status" value="1"/>
</dbReference>
<keyword evidence="4" id="KW-0732">Signal</keyword>
<dbReference type="PANTHER" id="PTHR31490:SF88">
    <property type="entry name" value="BETA-XYLANASE"/>
    <property type="match status" value="1"/>
</dbReference>
<keyword evidence="3 13" id="KW-0858">Xylan degradation</keyword>
<dbReference type="Gene3D" id="3.20.20.80">
    <property type="entry name" value="Glycosidases"/>
    <property type="match status" value="1"/>
</dbReference>
<dbReference type="PANTHER" id="PTHR31490">
    <property type="entry name" value="GLYCOSYL HYDROLASE"/>
    <property type="match status" value="1"/>
</dbReference>
<dbReference type="SUPFAM" id="SSF51445">
    <property type="entry name" value="(Trans)glycosidases"/>
    <property type="match status" value="1"/>
</dbReference>
<evidence type="ECO:0000313" key="12">
    <source>
        <dbReference type="EMBL" id="ONH82198.1"/>
    </source>
</evidence>
<protein>
    <recommendedName>
        <fullName evidence="9">Beta-xylanase</fullName>
        <ecNumber evidence="9">3.2.1.8</ecNumber>
    </recommendedName>
</protein>
<evidence type="ECO:0000256" key="6">
    <source>
        <dbReference type="ARBA" id="ARBA00023277"/>
    </source>
</evidence>
<evidence type="ECO:0000256" key="9">
    <source>
        <dbReference type="RuleBase" id="RU361174"/>
    </source>
</evidence>
<dbReference type="AlphaFoldDB" id="A0A1S8D3N2"/>
<proteinExistence type="inferred from homology"/>
<dbReference type="EMBL" id="LLWF02000066">
    <property type="protein sequence ID" value="ONH82198.1"/>
    <property type="molecule type" value="Genomic_DNA"/>
</dbReference>
<feature type="region of interest" description="Disordered" evidence="10">
    <location>
        <begin position="1"/>
        <end position="32"/>
    </location>
</feature>
<dbReference type="InterPro" id="IPR001000">
    <property type="entry name" value="GH10_dom"/>
</dbReference>
<dbReference type="GO" id="GO:0045493">
    <property type="term" value="P:xylan catabolic process"/>
    <property type="evidence" value="ECO:0007669"/>
    <property type="project" value="UniProtKB-KW"/>
</dbReference>
<evidence type="ECO:0000259" key="11">
    <source>
        <dbReference type="PROSITE" id="PS51760"/>
    </source>
</evidence>
<evidence type="ECO:0000313" key="14">
    <source>
        <dbReference type="Proteomes" id="UP000054844"/>
    </source>
</evidence>
<dbReference type="SMART" id="SM00633">
    <property type="entry name" value="Glyco_10"/>
    <property type="match status" value="1"/>
</dbReference>
<dbReference type="STRING" id="207340.APZ41_015905"/>
<keyword evidence="14" id="KW-1185">Reference proteome</keyword>
<reference evidence="13 15" key="2">
    <citation type="submission" date="2018-06" db="EMBL/GenBank/DDBJ databases">
        <authorList>
            <consortium name="Pathogen Informatics"/>
            <person name="Doyle S."/>
        </authorList>
    </citation>
    <scope>NUCLEOTIDE SEQUENCE [LARGE SCALE GENOMIC DNA]</scope>
    <source>
        <strain evidence="13 15">NCTC13291</strain>
    </source>
</reference>
<sequence>MPGENGGRPDSGKKPAGHGPLRASRRLSPLPGRLHRRRLVAAALAGAGLGPALLRSGHAQETFPGLGGIARSRGFGYGTAAQSAMLRDNPDYARAYRTECALLVPEYEGKWGTVQPQEGKFDFGPLDAMSAWARQNGKAMRGHALIWHHAVPDWLVKALGEGPQRARGVMEAHFTAVLDHTRENMRDWDVVNEVVADPPGSDTPQATGDLRDTPWLRALGPSYIELALRLARERDPTLRITLNEYGVEEEAPHCLEKRRRLLALVRQLRRAGAPLDAVGMQAHLQMDRPFSGPSFTAFCKELAGEGLQLLITELDVRESWKVPDGYPARDVLVAARVKEFAEAALAGGVKTILTWGLIDRYSWLVSDPGVTRKDGLKHRGLPLDWEGDRKPFWNALAEAFQGA</sequence>
<keyword evidence="5 9" id="KW-0378">Hydrolase</keyword>
<feature type="domain" description="GH10" evidence="11">
    <location>
        <begin position="60"/>
        <end position="399"/>
    </location>
</feature>
<dbReference type="Proteomes" id="UP000054844">
    <property type="component" value="Unassembled WGS sequence"/>
</dbReference>
<dbReference type="InterPro" id="IPR044846">
    <property type="entry name" value="GH10"/>
</dbReference>
<name>A0A1S8D3N2_9PROT</name>
<dbReference type="OrthoDB" id="9815836at2"/>
<evidence type="ECO:0000313" key="15">
    <source>
        <dbReference type="Proteomes" id="UP000254919"/>
    </source>
</evidence>
<evidence type="ECO:0000256" key="8">
    <source>
        <dbReference type="ARBA" id="ARBA00023326"/>
    </source>
</evidence>
<keyword evidence="8 9" id="KW-0624">Polysaccharide degradation</keyword>
<evidence type="ECO:0000256" key="1">
    <source>
        <dbReference type="ARBA" id="ARBA00000681"/>
    </source>
</evidence>
<dbReference type="GO" id="GO:0031176">
    <property type="term" value="F:endo-1,4-beta-xylanase activity"/>
    <property type="evidence" value="ECO:0007669"/>
    <property type="project" value="UniProtKB-EC"/>
</dbReference>
<evidence type="ECO:0000256" key="5">
    <source>
        <dbReference type="ARBA" id="ARBA00022801"/>
    </source>
</evidence>
<evidence type="ECO:0000313" key="13">
    <source>
        <dbReference type="EMBL" id="SUE38587.1"/>
    </source>
</evidence>
<dbReference type="Proteomes" id="UP000254919">
    <property type="component" value="Unassembled WGS sequence"/>
</dbReference>
<dbReference type="EC" id="3.2.1.8" evidence="9"/>
<evidence type="ECO:0000256" key="7">
    <source>
        <dbReference type="ARBA" id="ARBA00023295"/>
    </source>
</evidence>
<gene>
    <name evidence="13" type="primary">xynZ_1</name>
    <name evidence="12" type="ORF">APZ41_015905</name>
    <name evidence="13" type="ORF">NCTC13291_00732</name>
</gene>
<dbReference type="PRINTS" id="PR00134">
    <property type="entry name" value="GLHYDRLASE10"/>
</dbReference>
<evidence type="ECO:0000256" key="3">
    <source>
        <dbReference type="ARBA" id="ARBA00022651"/>
    </source>
</evidence>
<dbReference type="EMBL" id="UGVN01000001">
    <property type="protein sequence ID" value="SUE38587.1"/>
    <property type="molecule type" value="Genomic_DNA"/>
</dbReference>
<keyword evidence="7 9" id="KW-0326">Glycosidase</keyword>
<dbReference type="InterPro" id="IPR017853">
    <property type="entry name" value="GH"/>
</dbReference>
<evidence type="ECO:0000256" key="2">
    <source>
        <dbReference type="ARBA" id="ARBA00007495"/>
    </source>
</evidence>
<comment type="catalytic activity">
    <reaction evidence="1 9">
        <text>Endohydrolysis of (1-&gt;4)-beta-D-xylosidic linkages in xylans.</text>
        <dbReference type="EC" id="3.2.1.8"/>
    </reaction>
</comment>
<evidence type="ECO:0000256" key="10">
    <source>
        <dbReference type="SAM" id="MobiDB-lite"/>
    </source>
</evidence>
<evidence type="ECO:0000256" key="4">
    <source>
        <dbReference type="ARBA" id="ARBA00022729"/>
    </source>
</evidence>
<reference evidence="12 14" key="1">
    <citation type="submission" date="2016-12" db="EMBL/GenBank/DDBJ databases">
        <title>Draft genome sequence of Roseomonas mucosa strain AU37, isolated from a peripheral intravenous catheter.</title>
        <authorList>
            <person name="Choudhury M.A."/>
            <person name="Sidjabat H.E."/>
            <person name="Wailan A.M."/>
            <person name="Zhang L."/>
            <person name="Marsh N.M."/>
            <person name="Rickard C.M."/>
            <person name="Davies M."/>
            <person name="Mcmillan D.J."/>
        </authorList>
    </citation>
    <scope>NUCLEOTIDE SEQUENCE [LARGE SCALE GENOMIC DNA]</scope>
    <source>
        <strain evidence="12 14">SAVE376</strain>
    </source>
</reference>
<dbReference type="Pfam" id="PF00331">
    <property type="entry name" value="Glyco_hydro_10"/>
    <property type="match status" value="1"/>
</dbReference>
<comment type="similarity">
    <text evidence="2 9">Belongs to the glycosyl hydrolase 10 (cellulase F) family.</text>
</comment>
<keyword evidence="6 9" id="KW-0119">Carbohydrate metabolism</keyword>
<accession>A0A1S8D3N2</accession>
<organism evidence="12 14">
    <name type="scientific">Roseomonas mucosa</name>
    <dbReference type="NCBI Taxonomy" id="207340"/>
    <lineage>
        <taxon>Bacteria</taxon>
        <taxon>Pseudomonadati</taxon>
        <taxon>Pseudomonadota</taxon>
        <taxon>Alphaproteobacteria</taxon>
        <taxon>Acetobacterales</taxon>
        <taxon>Roseomonadaceae</taxon>
        <taxon>Roseomonas</taxon>
    </lineage>
</organism>